<organism evidence="1 2">
    <name type="scientific">Helianthus annuus</name>
    <name type="common">Common sunflower</name>
    <dbReference type="NCBI Taxonomy" id="4232"/>
    <lineage>
        <taxon>Eukaryota</taxon>
        <taxon>Viridiplantae</taxon>
        <taxon>Streptophyta</taxon>
        <taxon>Embryophyta</taxon>
        <taxon>Tracheophyta</taxon>
        <taxon>Spermatophyta</taxon>
        <taxon>Magnoliopsida</taxon>
        <taxon>eudicotyledons</taxon>
        <taxon>Gunneridae</taxon>
        <taxon>Pentapetalae</taxon>
        <taxon>asterids</taxon>
        <taxon>campanulids</taxon>
        <taxon>Asterales</taxon>
        <taxon>Asteraceae</taxon>
        <taxon>Asteroideae</taxon>
        <taxon>Heliantheae alliance</taxon>
        <taxon>Heliantheae</taxon>
        <taxon>Helianthus</taxon>
    </lineage>
</organism>
<sequence length="95" mass="10601">MKNAYDNLKAKYVGWVYLKNKTGNIYNPQTNTFTLTNEEWEEFKKGHPKAASLKTVPLPFPELCAELFDGNTATGNCKWTSTQTTSGVGSSCHHV</sequence>
<name>A0A9K3E7H5_HELAN</name>
<dbReference type="PANTHER" id="PTHR31704">
    <property type="entry name" value="MYB/SANT-LIKE DNA-BINDING DOMAIN PROTEIN-RELATED"/>
    <property type="match status" value="1"/>
</dbReference>
<reference evidence="1" key="1">
    <citation type="journal article" date="2017" name="Nature">
        <title>The sunflower genome provides insights into oil metabolism, flowering and Asterid evolution.</title>
        <authorList>
            <person name="Badouin H."/>
            <person name="Gouzy J."/>
            <person name="Grassa C.J."/>
            <person name="Murat F."/>
            <person name="Staton S.E."/>
            <person name="Cottret L."/>
            <person name="Lelandais-Briere C."/>
            <person name="Owens G.L."/>
            <person name="Carrere S."/>
            <person name="Mayjonade B."/>
            <person name="Legrand L."/>
            <person name="Gill N."/>
            <person name="Kane N.C."/>
            <person name="Bowers J.E."/>
            <person name="Hubner S."/>
            <person name="Bellec A."/>
            <person name="Berard A."/>
            <person name="Berges H."/>
            <person name="Blanchet N."/>
            <person name="Boniface M.C."/>
            <person name="Brunel D."/>
            <person name="Catrice O."/>
            <person name="Chaidir N."/>
            <person name="Claudel C."/>
            <person name="Donnadieu C."/>
            <person name="Faraut T."/>
            <person name="Fievet G."/>
            <person name="Helmstetter N."/>
            <person name="King M."/>
            <person name="Knapp S.J."/>
            <person name="Lai Z."/>
            <person name="Le Paslier M.C."/>
            <person name="Lippi Y."/>
            <person name="Lorenzon L."/>
            <person name="Mandel J.R."/>
            <person name="Marage G."/>
            <person name="Marchand G."/>
            <person name="Marquand E."/>
            <person name="Bret-Mestries E."/>
            <person name="Morien E."/>
            <person name="Nambeesan S."/>
            <person name="Nguyen T."/>
            <person name="Pegot-Espagnet P."/>
            <person name="Pouilly N."/>
            <person name="Raftis F."/>
            <person name="Sallet E."/>
            <person name="Schiex T."/>
            <person name="Thomas J."/>
            <person name="Vandecasteele C."/>
            <person name="Vares D."/>
            <person name="Vear F."/>
            <person name="Vautrin S."/>
            <person name="Crespi M."/>
            <person name="Mangin B."/>
            <person name="Burke J.M."/>
            <person name="Salse J."/>
            <person name="Munos S."/>
            <person name="Vincourt P."/>
            <person name="Rieseberg L.H."/>
            <person name="Langlade N.B."/>
        </authorList>
    </citation>
    <scope>NUCLEOTIDE SEQUENCE</scope>
    <source>
        <tissue evidence="1">Leaves</tissue>
    </source>
</reference>
<keyword evidence="2" id="KW-1185">Reference proteome</keyword>
<dbReference type="Proteomes" id="UP000215914">
    <property type="component" value="Unassembled WGS sequence"/>
</dbReference>
<evidence type="ECO:0008006" key="3">
    <source>
        <dbReference type="Google" id="ProtNLM"/>
    </source>
</evidence>
<gene>
    <name evidence="1" type="ORF">HanXRQr2_Chr14g0622521</name>
</gene>
<evidence type="ECO:0000313" key="2">
    <source>
        <dbReference type="Proteomes" id="UP000215914"/>
    </source>
</evidence>
<comment type="caution">
    <text evidence="1">The sequence shown here is derived from an EMBL/GenBank/DDBJ whole genome shotgun (WGS) entry which is preliminary data.</text>
</comment>
<dbReference type="EMBL" id="MNCJ02000329">
    <property type="protein sequence ID" value="KAF5767286.1"/>
    <property type="molecule type" value="Genomic_DNA"/>
</dbReference>
<dbReference type="PANTHER" id="PTHR31704:SF40">
    <property type="entry name" value="MYB_SANT-LIKE DOMAIN-CONTAINING PROTEIN"/>
    <property type="match status" value="1"/>
</dbReference>
<proteinExistence type="predicted"/>
<protein>
    <recommendedName>
        <fullName evidence="3">Myb/SANT-like domain-containing protein</fullName>
    </recommendedName>
</protein>
<reference evidence="1" key="2">
    <citation type="submission" date="2020-06" db="EMBL/GenBank/DDBJ databases">
        <title>Helianthus annuus Genome sequencing and assembly Release 2.</title>
        <authorList>
            <person name="Gouzy J."/>
            <person name="Langlade N."/>
            <person name="Munos S."/>
        </authorList>
    </citation>
    <scope>NUCLEOTIDE SEQUENCE</scope>
    <source>
        <tissue evidence="1">Leaves</tissue>
    </source>
</reference>
<evidence type="ECO:0000313" key="1">
    <source>
        <dbReference type="EMBL" id="KAF5767286.1"/>
    </source>
</evidence>
<dbReference type="AlphaFoldDB" id="A0A9K3E7H5"/>
<dbReference type="Gramene" id="mRNA:HanXRQr2_Chr14g0622521">
    <property type="protein sequence ID" value="mRNA:HanXRQr2_Chr14g0622521"/>
    <property type="gene ID" value="HanXRQr2_Chr14g0622521"/>
</dbReference>
<accession>A0A9K3E7H5</accession>